<dbReference type="PANTHER" id="PTHR40254">
    <property type="entry name" value="BLR0577 PROTEIN"/>
    <property type="match status" value="1"/>
</dbReference>
<organism evidence="2 3">
    <name type="scientific">Mariniflexile litorale</name>
    <dbReference type="NCBI Taxonomy" id="3045158"/>
    <lineage>
        <taxon>Bacteria</taxon>
        <taxon>Pseudomonadati</taxon>
        <taxon>Bacteroidota</taxon>
        <taxon>Flavobacteriia</taxon>
        <taxon>Flavobacteriales</taxon>
        <taxon>Flavobacteriaceae</taxon>
        <taxon>Mariniflexile</taxon>
    </lineage>
</organism>
<dbReference type="Gene3D" id="3.50.50.60">
    <property type="entry name" value="FAD/NAD(P)-binding domain"/>
    <property type="match status" value="2"/>
</dbReference>
<dbReference type="Pfam" id="PF13454">
    <property type="entry name" value="NAD_binding_9"/>
    <property type="match status" value="1"/>
</dbReference>
<sequence>MKNNRLAIIGSGPTAIYLLKHILENANFLYRQIGAITIFEKENMMGLGMPYNPETTDKYNLSNISSEEIPELPESFSGWLRNQNPELLRKFNITHFPIDDSAVYSRLALGAYFHDQYKLLVEKLVSYGFHITELPRHDVKDIVVNKNSNEAEVIVNGSQTYSFIKVVIAVGHKWVETDQPEKGYYASPWPIKKLIPERNEFYNFRVGILGASLSAFDVVTSLAHRHGKFIKTENGLTFNLNEAAAGFKIILHSAEGWLPHLQYEQEEPMREIYRHTNRSEILSLVDANGFLHIETFFEHICRPALIRAFKKDEKYDIINEFKIPDFNFKDFIKLMSEEHEYIDSFLGMEKEMVLALDSIKNNKPIHWMETLDDLMYCLNFHVELLPAEDHLFFRKEIMPFLMNVIAALPLSSANILLAMYHAGCIDLAVGKVEILDGERNKTIIKVTGNNGLEYKNEFKLFINCGGQKNVELENYPFQSMVKLGTVRKARAKFQMAPASKEMKVLIREEKVFLHNNETFLNTGGIDVDATYSVIREDGTVEPKIHDLTFTHTTGCRPYSYGLQACNATSSILVNSWVELNKNNTPAKTSIKTITKLYEENENL</sequence>
<gene>
    <name evidence="2" type="ORF">QLS71_000900</name>
</gene>
<keyword evidence="3" id="KW-1185">Reference proteome</keyword>
<dbReference type="RefSeq" id="WP_308992341.1">
    <property type="nucleotide sequence ID" value="NZ_CP155618.1"/>
</dbReference>
<proteinExistence type="predicted"/>
<evidence type="ECO:0000313" key="2">
    <source>
        <dbReference type="EMBL" id="XBL14596.1"/>
    </source>
</evidence>
<evidence type="ECO:0000259" key="1">
    <source>
        <dbReference type="Pfam" id="PF13454"/>
    </source>
</evidence>
<feature type="domain" description="FAD-dependent urate hydroxylase HpyO/Asp monooxygenase CreE-like FAD/NAD(P)-binding" evidence="1">
    <location>
        <begin position="7"/>
        <end position="172"/>
    </location>
</feature>
<reference evidence="2" key="1">
    <citation type="submission" date="2024-04" db="EMBL/GenBank/DDBJ databases">
        <title>Mariniflexile litorale, isolated from the shallow sediments of the Sea of Japan.</title>
        <authorList>
            <person name="Romanenko L."/>
            <person name="Isaeva M."/>
        </authorList>
    </citation>
    <scope>NUCLEOTIDE SEQUENCE [LARGE SCALE GENOMIC DNA]</scope>
    <source>
        <strain evidence="2">KMM 9835</strain>
    </source>
</reference>
<dbReference type="KEGG" id="mlil:QLS71_000900"/>
<dbReference type="PANTHER" id="PTHR40254:SF1">
    <property type="entry name" value="BLR0577 PROTEIN"/>
    <property type="match status" value="1"/>
</dbReference>
<accession>A0AAU7EGD3</accession>
<dbReference type="SUPFAM" id="SSF51905">
    <property type="entry name" value="FAD/NAD(P)-binding domain"/>
    <property type="match status" value="1"/>
</dbReference>
<dbReference type="EMBL" id="CP155618">
    <property type="protein sequence ID" value="XBL14596.1"/>
    <property type="molecule type" value="Genomic_DNA"/>
</dbReference>
<evidence type="ECO:0000313" key="3">
    <source>
        <dbReference type="Proteomes" id="UP001224325"/>
    </source>
</evidence>
<dbReference type="InterPro" id="IPR038732">
    <property type="entry name" value="HpyO/CreE_NAD-binding"/>
</dbReference>
<protein>
    <submittedName>
        <fullName evidence="2">FAD/NAD(P)-binding protein</fullName>
    </submittedName>
</protein>
<dbReference type="Proteomes" id="UP001224325">
    <property type="component" value="Chromosome"/>
</dbReference>
<name>A0AAU7EGD3_9FLAO</name>
<dbReference type="InterPro" id="IPR052189">
    <property type="entry name" value="L-asp_N-monooxygenase_NS-form"/>
</dbReference>
<dbReference type="AlphaFoldDB" id="A0AAU7EGD3"/>
<dbReference type="InterPro" id="IPR036188">
    <property type="entry name" value="FAD/NAD-bd_sf"/>
</dbReference>